<name>A0A3M8CP14_9BACL</name>
<protein>
    <submittedName>
        <fullName evidence="10">Ger(X)C family spore germination protein</fullName>
    </submittedName>
</protein>
<evidence type="ECO:0000259" key="8">
    <source>
        <dbReference type="Pfam" id="PF05504"/>
    </source>
</evidence>
<keyword evidence="5" id="KW-0472">Membrane</keyword>
<dbReference type="InterPro" id="IPR038501">
    <property type="entry name" value="Spore_GerAC_C_sf"/>
</dbReference>
<organism evidence="10 11">
    <name type="scientific">Brevibacillus panacihumi</name>
    <dbReference type="NCBI Taxonomy" id="497735"/>
    <lineage>
        <taxon>Bacteria</taxon>
        <taxon>Bacillati</taxon>
        <taxon>Bacillota</taxon>
        <taxon>Bacilli</taxon>
        <taxon>Bacillales</taxon>
        <taxon>Paenibacillaceae</taxon>
        <taxon>Brevibacillus</taxon>
    </lineage>
</organism>
<dbReference type="InterPro" id="IPR008844">
    <property type="entry name" value="Spore_GerAC-like"/>
</dbReference>
<dbReference type="GO" id="GO:0009847">
    <property type="term" value="P:spore germination"/>
    <property type="evidence" value="ECO:0007669"/>
    <property type="project" value="InterPro"/>
</dbReference>
<sequence length="436" mass="48509">MRSAWPDPNLWDQARCNPDPSAGRNVCADFVDDRSAYLLSESACLVGLLQLRSHRGLASLVVFSDASKEKDGMMLRRYLYLVVLIAMLITSGCSNAKPLNVTAIGVDKGKKGVVVHTLIAVPGKFSSIAPGGGGGSTSQNPNYILSEEGTSIADALYKMKRKSARSLNFGHTRVLLFSDELAKEGLDHFLDIFIRREEFQINLWVLTTKGSTKKILQVKPEVPESLTDYLVDALSQTGSDTMEILPIFLYEFFSYLNEPGKSPYTLEIDSQKGGNKLEFKDLVLFRKGKMVGYLNPEETKYLNLISGRRLKSTSITVKDRSYVVLTYKSKNKVSEEGIQLDFNFQIEVDETPTEATLTPAKLKELETAVADTLKKDIEGLIKKLQKLKVDPAGFGEKYRVARGGELQADEWLEDLFPAMPVQVTIKVRIERTGMLS</sequence>
<dbReference type="GO" id="GO:0016020">
    <property type="term" value="C:membrane"/>
    <property type="evidence" value="ECO:0007669"/>
    <property type="project" value="UniProtKB-SubCell"/>
</dbReference>
<dbReference type="PANTHER" id="PTHR35789">
    <property type="entry name" value="SPORE GERMINATION PROTEIN B3"/>
    <property type="match status" value="1"/>
</dbReference>
<evidence type="ECO:0000256" key="4">
    <source>
        <dbReference type="ARBA" id="ARBA00022729"/>
    </source>
</evidence>
<evidence type="ECO:0000256" key="6">
    <source>
        <dbReference type="ARBA" id="ARBA00023139"/>
    </source>
</evidence>
<dbReference type="PANTHER" id="PTHR35789:SF1">
    <property type="entry name" value="SPORE GERMINATION PROTEIN B3"/>
    <property type="match status" value="1"/>
</dbReference>
<keyword evidence="7" id="KW-0449">Lipoprotein</keyword>
<dbReference type="InterPro" id="IPR046953">
    <property type="entry name" value="Spore_GerAC-like_C"/>
</dbReference>
<dbReference type="AlphaFoldDB" id="A0A3M8CP14"/>
<evidence type="ECO:0000256" key="2">
    <source>
        <dbReference type="ARBA" id="ARBA00007886"/>
    </source>
</evidence>
<feature type="domain" description="Spore germination GerAC-like C-terminal" evidence="8">
    <location>
        <begin position="282"/>
        <end position="433"/>
    </location>
</feature>
<dbReference type="NCBIfam" id="TIGR02887">
    <property type="entry name" value="spore_ger_x_C"/>
    <property type="match status" value="1"/>
</dbReference>
<dbReference type="EMBL" id="RHHT01000030">
    <property type="protein sequence ID" value="RNB77492.1"/>
    <property type="molecule type" value="Genomic_DNA"/>
</dbReference>
<dbReference type="Pfam" id="PF25198">
    <property type="entry name" value="Spore_GerAC_N"/>
    <property type="match status" value="1"/>
</dbReference>
<keyword evidence="3" id="KW-0309">Germination</keyword>
<evidence type="ECO:0000256" key="1">
    <source>
        <dbReference type="ARBA" id="ARBA00004635"/>
    </source>
</evidence>
<evidence type="ECO:0000313" key="10">
    <source>
        <dbReference type="EMBL" id="RNB77492.1"/>
    </source>
</evidence>
<feature type="domain" description="Spore germination protein N-terminal" evidence="9">
    <location>
        <begin position="101"/>
        <end position="266"/>
    </location>
</feature>
<reference evidence="10 11" key="1">
    <citation type="submission" date="2018-10" db="EMBL/GenBank/DDBJ databases">
        <title>Phylogenomics of Brevibacillus.</title>
        <authorList>
            <person name="Dunlap C."/>
        </authorList>
    </citation>
    <scope>NUCLEOTIDE SEQUENCE [LARGE SCALE GENOMIC DNA]</scope>
    <source>
        <strain evidence="10 11">JCM 15085</strain>
    </source>
</reference>
<evidence type="ECO:0000256" key="7">
    <source>
        <dbReference type="ARBA" id="ARBA00023288"/>
    </source>
</evidence>
<accession>A0A3M8CP14</accession>
<comment type="subcellular location">
    <subcellularLocation>
        <location evidence="1">Membrane</location>
        <topology evidence="1">Lipid-anchor</topology>
    </subcellularLocation>
</comment>
<keyword evidence="4" id="KW-0732">Signal</keyword>
<gene>
    <name evidence="10" type="ORF">EDM58_14605</name>
</gene>
<proteinExistence type="inferred from homology"/>
<dbReference type="Proteomes" id="UP000281915">
    <property type="component" value="Unassembled WGS sequence"/>
</dbReference>
<evidence type="ECO:0000256" key="3">
    <source>
        <dbReference type="ARBA" id="ARBA00022544"/>
    </source>
</evidence>
<dbReference type="Pfam" id="PF05504">
    <property type="entry name" value="Spore_GerAC"/>
    <property type="match status" value="1"/>
</dbReference>
<comment type="similarity">
    <text evidence="2">Belongs to the GerABKC lipoprotein family.</text>
</comment>
<comment type="caution">
    <text evidence="10">The sequence shown here is derived from an EMBL/GenBank/DDBJ whole genome shotgun (WGS) entry which is preliminary data.</text>
</comment>
<evidence type="ECO:0000313" key="11">
    <source>
        <dbReference type="Proteomes" id="UP000281915"/>
    </source>
</evidence>
<dbReference type="InterPro" id="IPR057336">
    <property type="entry name" value="GerAC_N"/>
</dbReference>
<evidence type="ECO:0000256" key="5">
    <source>
        <dbReference type="ARBA" id="ARBA00023136"/>
    </source>
</evidence>
<dbReference type="Gene3D" id="3.30.300.210">
    <property type="entry name" value="Nutrient germinant receptor protein C, domain 3"/>
    <property type="match status" value="1"/>
</dbReference>
<keyword evidence="6" id="KW-0564">Palmitate</keyword>
<evidence type="ECO:0000259" key="9">
    <source>
        <dbReference type="Pfam" id="PF25198"/>
    </source>
</evidence>